<dbReference type="Gene3D" id="1.10.1660.10">
    <property type="match status" value="1"/>
</dbReference>
<dbReference type="InterPro" id="IPR010093">
    <property type="entry name" value="SinI_DNA-bd"/>
</dbReference>
<dbReference type="NCBIfam" id="TIGR01764">
    <property type="entry name" value="excise"/>
    <property type="match status" value="1"/>
</dbReference>
<feature type="domain" description="Helix-turn-helix" evidence="1">
    <location>
        <begin position="24"/>
        <end position="75"/>
    </location>
</feature>
<name>A0ABN7KLL3_9BACT</name>
<gene>
    <name evidence="2" type="ORF">NSPZN2_10648</name>
</gene>
<dbReference type="GO" id="GO:0003677">
    <property type="term" value="F:DNA binding"/>
    <property type="evidence" value="ECO:0007669"/>
    <property type="project" value="UniProtKB-KW"/>
</dbReference>
<evidence type="ECO:0000259" key="1">
    <source>
        <dbReference type="Pfam" id="PF12728"/>
    </source>
</evidence>
<dbReference type="Proteomes" id="UP000675880">
    <property type="component" value="Unassembled WGS sequence"/>
</dbReference>
<protein>
    <submittedName>
        <fullName evidence="2">DNA-binding protein</fullName>
    </submittedName>
</protein>
<dbReference type="EMBL" id="CAJNBJ010000001">
    <property type="protein sequence ID" value="CAE6699385.1"/>
    <property type="molecule type" value="Genomic_DNA"/>
</dbReference>
<keyword evidence="2" id="KW-0238">DNA-binding</keyword>
<dbReference type="InterPro" id="IPR009061">
    <property type="entry name" value="DNA-bd_dom_put_sf"/>
</dbReference>
<evidence type="ECO:0000313" key="3">
    <source>
        <dbReference type="Proteomes" id="UP000675880"/>
    </source>
</evidence>
<accession>A0ABN7KLL3</accession>
<reference evidence="2 3" key="1">
    <citation type="submission" date="2021-02" db="EMBL/GenBank/DDBJ databases">
        <authorList>
            <person name="Han P."/>
        </authorList>
    </citation>
    <scope>NUCLEOTIDE SEQUENCE [LARGE SCALE GENOMIC DNA]</scope>
    <source>
        <strain evidence="2">Candidatus Nitrospira sp. ZN2</strain>
    </source>
</reference>
<organism evidence="2 3">
    <name type="scientific">Nitrospira defluvii</name>
    <dbReference type="NCBI Taxonomy" id="330214"/>
    <lineage>
        <taxon>Bacteria</taxon>
        <taxon>Pseudomonadati</taxon>
        <taxon>Nitrospirota</taxon>
        <taxon>Nitrospiria</taxon>
        <taxon>Nitrospirales</taxon>
        <taxon>Nitrospiraceae</taxon>
        <taxon>Nitrospira</taxon>
    </lineage>
</organism>
<proteinExistence type="predicted"/>
<dbReference type="Pfam" id="PF12728">
    <property type="entry name" value="HTH_17"/>
    <property type="match status" value="1"/>
</dbReference>
<keyword evidence="3" id="KW-1185">Reference proteome</keyword>
<comment type="caution">
    <text evidence="2">The sequence shown here is derived from an EMBL/GenBank/DDBJ whole genome shotgun (WGS) entry which is preliminary data.</text>
</comment>
<evidence type="ECO:0000313" key="2">
    <source>
        <dbReference type="EMBL" id="CAE6699385.1"/>
    </source>
</evidence>
<sequence length="100" mass="11329">MSKPLLSTATVSKGTERRVMDQPLLRVKEAAQLLHVSKWTIYRWVDEGRLDATKIGGGSLRIFRRSVMALVEGNRIDSRPTESVPQLKMVPLTGRRSLKR</sequence>
<dbReference type="InterPro" id="IPR041657">
    <property type="entry name" value="HTH_17"/>
</dbReference>
<dbReference type="SUPFAM" id="SSF46955">
    <property type="entry name" value="Putative DNA-binding domain"/>
    <property type="match status" value="1"/>
</dbReference>